<evidence type="ECO:0000256" key="1">
    <source>
        <dbReference type="SAM" id="Phobius"/>
    </source>
</evidence>
<feature type="transmembrane region" description="Helical" evidence="1">
    <location>
        <begin position="99"/>
        <end position="118"/>
    </location>
</feature>
<keyword evidence="1" id="KW-0472">Membrane</keyword>
<dbReference type="RefSeq" id="WP_183394682.1">
    <property type="nucleotide sequence ID" value="NZ_JACIDR010000002.1"/>
</dbReference>
<accession>A0A7W6GF08</accession>
<protein>
    <submittedName>
        <fullName evidence="2">Uncharacterized protein</fullName>
    </submittedName>
</protein>
<sequence length="162" mass="17229">MPGFIGRLWGHALDAVRPQVDGVSANRKIEWYAAFNLLAGGVMFALPGYTLATKPVYEPLVRAGWTDASMAALFTGVGTAWCLALYANGHWRRSPLIRCVGALAGTIIWGQVAALHVVNGWATGTPNLGSVTYGLLAGFCLAACSRAAADFSITRRRDALHP</sequence>
<keyword evidence="1" id="KW-1133">Transmembrane helix</keyword>
<dbReference type="Proteomes" id="UP000528964">
    <property type="component" value="Unassembled WGS sequence"/>
</dbReference>
<evidence type="ECO:0000313" key="2">
    <source>
        <dbReference type="EMBL" id="MBB3972800.1"/>
    </source>
</evidence>
<reference evidence="2 3" key="1">
    <citation type="submission" date="2020-08" db="EMBL/GenBank/DDBJ databases">
        <title>Genomic Encyclopedia of Type Strains, Phase IV (KMG-IV): sequencing the most valuable type-strain genomes for metagenomic binning, comparative biology and taxonomic classification.</title>
        <authorList>
            <person name="Goeker M."/>
        </authorList>
    </citation>
    <scope>NUCLEOTIDE SEQUENCE [LARGE SCALE GENOMIC DNA]</scope>
    <source>
        <strain evidence="2 3">DSM 25481</strain>
    </source>
</reference>
<feature type="transmembrane region" description="Helical" evidence="1">
    <location>
        <begin position="31"/>
        <end position="49"/>
    </location>
</feature>
<feature type="transmembrane region" description="Helical" evidence="1">
    <location>
        <begin position="69"/>
        <end position="87"/>
    </location>
</feature>
<gene>
    <name evidence="2" type="ORF">GGR24_001457</name>
</gene>
<feature type="transmembrane region" description="Helical" evidence="1">
    <location>
        <begin position="130"/>
        <end position="149"/>
    </location>
</feature>
<keyword evidence="3" id="KW-1185">Reference proteome</keyword>
<organism evidence="2 3">
    <name type="scientific">Hansschlegelia beijingensis</name>
    <dbReference type="NCBI Taxonomy" id="1133344"/>
    <lineage>
        <taxon>Bacteria</taxon>
        <taxon>Pseudomonadati</taxon>
        <taxon>Pseudomonadota</taxon>
        <taxon>Alphaproteobacteria</taxon>
        <taxon>Hyphomicrobiales</taxon>
        <taxon>Methylopilaceae</taxon>
        <taxon>Hansschlegelia</taxon>
    </lineage>
</organism>
<comment type="caution">
    <text evidence="2">The sequence shown here is derived from an EMBL/GenBank/DDBJ whole genome shotgun (WGS) entry which is preliminary data.</text>
</comment>
<proteinExistence type="predicted"/>
<keyword evidence="1" id="KW-0812">Transmembrane</keyword>
<evidence type="ECO:0000313" key="3">
    <source>
        <dbReference type="Proteomes" id="UP000528964"/>
    </source>
</evidence>
<dbReference type="EMBL" id="JACIDR010000002">
    <property type="protein sequence ID" value="MBB3972800.1"/>
    <property type="molecule type" value="Genomic_DNA"/>
</dbReference>
<dbReference type="AlphaFoldDB" id="A0A7W6GF08"/>
<name>A0A7W6GF08_9HYPH</name>